<dbReference type="AlphaFoldDB" id="A0A8J4X900"/>
<organism evidence="1 2">
    <name type="scientific">Clarias magur</name>
    <name type="common">Asian catfish</name>
    <name type="synonym">Macropteronotus magur</name>
    <dbReference type="NCBI Taxonomy" id="1594786"/>
    <lineage>
        <taxon>Eukaryota</taxon>
        <taxon>Metazoa</taxon>
        <taxon>Chordata</taxon>
        <taxon>Craniata</taxon>
        <taxon>Vertebrata</taxon>
        <taxon>Euteleostomi</taxon>
        <taxon>Actinopterygii</taxon>
        <taxon>Neopterygii</taxon>
        <taxon>Teleostei</taxon>
        <taxon>Ostariophysi</taxon>
        <taxon>Siluriformes</taxon>
        <taxon>Clariidae</taxon>
        <taxon>Clarias</taxon>
    </lineage>
</organism>
<dbReference type="Proteomes" id="UP000727407">
    <property type="component" value="Unassembled WGS sequence"/>
</dbReference>
<dbReference type="EMBL" id="QNUK01000896">
    <property type="protein sequence ID" value="KAF5888915.1"/>
    <property type="molecule type" value="Genomic_DNA"/>
</dbReference>
<comment type="caution">
    <text evidence="1">The sequence shown here is derived from an EMBL/GenBank/DDBJ whole genome shotgun (WGS) entry which is preliminary data.</text>
</comment>
<keyword evidence="2" id="KW-1185">Reference proteome</keyword>
<accession>A0A8J4X900</accession>
<evidence type="ECO:0000313" key="1">
    <source>
        <dbReference type="EMBL" id="KAF5888915.1"/>
    </source>
</evidence>
<evidence type="ECO:0000313" key="2">
    <source>
        <dbReference type="Proteomes" id="UP000727407"/>
    </source>
</evidence>
<proteinExistence type="predicted"/>
<reference evidence="1" key="1">
    <citation type="submission" date="2020-07" db="EMBL/GenBank/DDBJ databases">
        <title>Clarias magur genome sequencing, assembly and annotation.</title>
        <authorList>
            <person name="Kushwaha B."/>
            <person name="Kumar R."/>
            <person name="Das P."/>
            <person name="Joshi C.G."/>
            <person name="Kumar D."/>
            <person name="Nagpure N.S."/>
            <person name="Pandey M."/>
            <person name="Agarwal S."/>
            <person name="Srivastava S."/>
            <person name="Singh M."/>
            <person name="Sahoo L."/>
            <person name="Jayasankar P."/>
            <person name="Meher P.K."/>
            <person name="Koringa P.G."/>
            <person name="Iquebal M.A."/>
            <person name="Das S.P."/>
            <person name="Bit A."/>
            <person name="Patnaik S."/>
            <person name="Patel N."/>
            <person name="Shah T.M."/>
            <person name="Hinsu A."/>
            <person name="Jena J.K."/>
        </authorList>
    </citation>
    <scope>NUCLEOTIDE SEQUENCE</scope>
    <source>
        <strain evidence="1">CIFAMagur01</strain>
        <tissue evidence="1">Testis</tissue>
    </source>
</reference>
<dbReference type="OrthoDB" id="6260144at2759"/>
<protein>
    <submittedName>
        <fullName evidence="1">Schwannomin-interacting protein 1 isoform X1</fullName>
    </submittedName>
</protein>
<sequence>MMMLGTGEFRDASRGEGARLRGDTERKRLSLRITQDEGRKYHRYCNHPGLGGQKMERSRHQRAEIEEPDMLRQEQQLLLEKKAIVIQRAWRTLLERKPGRREEPKDLMNHFEMVSQTDALPTNLPTGELGQNLTLDQDFAVSTELDSPSSLTGGMNKMSALMGFIRRTSLLAICLCVAFRSSAPQTPDAFSRLQETHQLLNTQLACVEMGVAIDH</sequence>
<gene>
    <name evidence="1" type="ORF">DAT39_021385</name>
</gene>
<name>A0A8J4X900_CLAMG</name>